<evidence type="ECO:0000256" key="9">
    <source>
        <dbReference type="ARBA" id="ARBA00023002"/>
    </source>
</evidence>
<evidence type="ECO:0000256" key="4">
    <source>
        <dbReference type="ARBA" id="ARBA00010617"/>
    </source>
</evidence>
<proteinExistence type="inferred from homology"/>
<dbReference type="GO" id="GO:0005506">
    <property type="term" value="F:iron ion binding"/>
    <property type="evidence" value="ECO:0007669"/>
    <property type="project" value="InterPro"/>
</dbReference>
<name>A0AAD7B8H7_9AGAR</name>
<feature type="chain" id="PRO_5042124603" evidence="15">
    <location>
        <begin position="21"/>
        <end position="518"/>
    </location>
</feature>
<sequence length="518" mass="57795">MLSLLVLVLLLGVLLLVCKCGHREAGLPPGPSTLPFIGNLHIFPTQHIHKFTEWAHKYGGIYSLKIGPTTAIVLSDPSIVKDLMERRSATSSDRPRMHIGDVIHGGLNIAFISGGDTWRTLRRAAHAVLKRPSAALHIPIQQAEAIQLLNDMLNAPEAFYSHVDRYSNSVILSVVYGKRAPRKDTPELVAFFQVLHDWLSILEPGAAPPVDLIPALKLIPDRWAKWKRTARRIRQAQRRLLFGLLEAVEDRVSRGRENGSFVEQVLAKQTELRLDREMTAYLAGALVEGGSETTSAYLNSFILCLVAFPEAQRKAQDEMDRVVGKDRLPTLDDLHHLSYVRAIILETHRFRPNVPLFIPHAFSASEKVGEYIIPSGSTVFVNAWGILHDPVFYDDPEAFVPERFLLTTNGTKPALESPTIPSPNLTFRVGRRSCPGIHLAQNAININVMNLIWAFDFQPDVHADGSPIQPDISVSAYTKGIMSTPLPFKCTITPRSLNKADIIRREFEEAASVFDKFE</sequence>
<evidence type="ECO:0000256" key="13">
    <source>
        <dbReference type="ARBA" id="ARBA00023180"/>
    </source>
</evidence>
<dbReference type="CDD" id="cd11065">
    <property type="entry name" value="CYP64-like"/>
    <property type="match status" value="1"/>
</dbReference>
<keyword evidence="15" id="KW-0732">Signal</keyword>
<comment type="similarity">
    <text evidence="4">Belongs to the cytochrome P450 family.</text>
</comment>
<comment type="subcellular location">
    <subcellularLocation>
        <location evidence="2">Membrane</location>
        <topology evidence="2">Single-pass membrane protein</topology>
    </subcellularLocation>
</comment>
<keyword evidence="7 14" id="KW-0479">Metal-binding</keyword>
<dbReference type="InterPro" id="IPR050364">
    <property type="entry name" value="Cytochrome_P450_fung"/>
</dbReference>
<dbReference type="Gene3D" id="1.10.630.10">
    <property type="entry name" value="Cytochrome P450"/>
    <property type="match status" value="1"/>
</dbReference>
<evidence type="ECO:0000256" key="7">
    <source>
        <dbReference type="ARBA" id="ARBA00022723"/>
    </source>
</evidence>
<organism evidence="16 17">
    <name type="scientific">Roridomyces roridus</name>
    <dbReference type="NCBI Taxonomy" id="1738132"/>
    <lineage>
        <taxon>Eukaryota</taxon>
        <taxon>Fungi</taxon>
        <taxon>Dikarya</taxon>
        <taxon>Basidiomycota</taxon>
        <taxon>Agaricomycotina</taxon>
        <taxon>Agaricomycetes</taxon>
        <taxon>Agaricomycetidae</taxon>
        <taxon>Agaricales</taxon>
        <taxon>Marasmiineae</taxon>
        <taxon>Mycenaceae</taxon>
        <taxon>Roridomyces</taxon>
    </lineage>
</organism>
<evidence type="ECO:0000313" key="17">
    <source>
        <dbReference type="Proteomes" id="UP001221142"/>
    </source>
</evidence>
<feature type="binding site" description="axial binding residue" evidence="14">
    <location>
        <position position="434"/>
    </location>
    <ligand>
        <name>heme</name>
        <dbReference type="ChEBI" id="CHEBI:30413"/>
    </ligand>
    <ligandPart>
        <name>Fe</name>
        <dbReference type="ChEBI" id="CHEBI:18248"/>
    </ligandPart>
</feature>
<dbReference type="Pfam" id="PF00067">
    <property type="entry name" value="p450"/>
    <property type="match status" value="1"/>
</dbReference>
<dbReference type="EMBL" id="JARKIF010000029">
    <property type="protein sequence ID" value="KAJ7613215.1"/>
    <property type="molecule type" value="Genomic_DNA"/>
</dbReference>
<feature type="signal peptide" evidence="15">
    <location>
        <begin position="1"/>
        <end position="20"/>
    </location>
</feature>
<keyword evidence="11" id="KW-0503">Monooxygenase</keyword>
<keyword evidence="9" id="KW-0560">Oxidoreductase</keyword>
<keyword evidence="17" id="KW-1185">Reference proteome</keyword>
<comment type="cofactor">
    <cofactor evidence="1 14">
        <name>heme</name>
        <dbReference type="ChEBI" id="CHEBI:30413"/>
    </cofactor>
</comment>
<keyword evidence="6" id="KW-0812">Transmembrane</keyword>
<dbReference type="InterPro" id="IPR001128">
    <property type="entry name" value="Cyt_P450"/>
</dbReference>
<dbReference type="GO" id="GO:0016020">
    <property type="term" value="C:membrane"/>
    <property type="evidence" value="ECO:0007669"/>
    <property type="project" value="UniProtKB-SubCell"/>
</dbReference>
<dbReference type="AlphaFoldDB" id="A0AAD7B8H7"/>
<protein>
    <submittedName>
        <fullName evidence="16">Cytochrome P450</fullName>
    </submittedName>
</protein>
<dbReference type="InterPro" id="IPR002401">
    <property type="entry name" value="Cyt_P450_E_grp-I"/>
</dbReference>
<comment type="pathway">
    <text evidence="3">Secondary metabolite biosynthesis.</text>
</comment>
<evidence type="ECO:0000256" key="8">
    <source>
        <dbReference type="ARBA" id="ARBA00022989"/>
    </source>
</evidence>
<accession>A0AAD7B8H7</accession>
<evidence type="ECO:0000256" key="5">
    <source>
        <dbReference type="ARBA" id="ARBA00022617"/>
    </source>
</evidence>
<dbReference type="PANTHER" id="PTHR46300">
    <property type="entry name" value="P450, PUTATIVE (EUROFUNG)-RELATED-RELATED"/>
    <property type="match status" value="1"/>
</dbReference>
<evidence type="ECO:0000256" key="3">
    <source>
        <dbReference type="ARBA" id="ARBA00005179"/>
    </source>
</evidence>
<dbReference type="GO" id="GO:0020037">
    <property type="term" value="F:heme binding"/>
    <property type="evidence" value="ECO:0007669"/>
    <property type="project" value="InterPro"/>
</dbReference>
<dbReference type="PRINTS" id="PR00385">
    <property type="entry name" value="P450"/>
</dbReference>
<reference evidence="16" key="1">
    <citation type="submission" date="2023-03" db="EMBL/GenBank/DDBJ databases">
        <title>Massive genome expansion in bonnet fungi (Mycena s.s.) driven by repeated elements and novel gene families across ecological guilds.</title>
        <authorList>
            <consortium name="Lawrence Berkeley National Laboratory"/>
            <person name="Harder C.B."/>
            <person name="Miyauchi S."/>
            <person name="Viragh M."/>
            <person name="Kuo A."/>
            <person name="Thoen E."/>
            <person name="Andreopoulos B."/>
            <person name="Lu D."/>
            <person name="Skrede I."/>
            <person name="Drula E."/>
            <person name="Henrissat B."/>
            <person name="Morin E."/>
            <person name="Kohler A."/>
            <person name="Barry K."/>
            <person name="LaButti K."/>
            <person name="Morin E."/>
            <person name="Salamov A."/>
            <person name="Lipzen A."/>
            <person name="Mereny Z."/>
            <person name="Hegedus B."/>
            <person name="Baldrian P."/>
            <person name="Stursova M."/>
            <person name="Weitz H."/>
            <person name="Taylor A."/>
            <person name="Grigoriev I.V."/>
            <person name="Nagy L.G."/>
            <person name="Martin F."/>
            <person name="Kauserud H."/>
        </authorList>
    </citation>
    <scope>NUCLEOTIDE SEQUENCE</scope>
    <source>
        <strain evidence="16">9284</strain>
    </source>
</reference>
<evidence type="ECO:0000256" key="11">
    <source>
        <dbReference type="ARBA" id="ARBA00023033"/>
    </source>
</evidence>
<keyword evidence="13" id="KW-0325">Glycoprotein</keyword>
<evidence type="ECO:0000256" key="6">
    <source>
        <dbReference type="ARBA" id="ARBA00022692"/>
    </source>
</evidence>
<evidence type="ECO:0000256" key="2">
    <source>
        <dbReference type="ARBA" id="ARBA00004167"/>
    </source>
</evidence>
<dbReference type="Proteomes" id="UP001221142">
    <property type="component" value="Unassembled WGS sequence"/>
</dbReference>
<keyword evidence="8" id="KW-1133">Transmembrane helix</keyword>
<dbReference type="GO" id="GO:0004497">
    <property type="term" value="F:monooxygenase activity"/>
    <property type="evidence" value="ECO:0007669"/>
    <property type="project" value="UniProtKB-KW"/>
</dbReference>
<dbReference type="PANTHER" id="PTHR46300:SF2">
    <property type="entry name" value="CYTOCHROME P450 MONOOXYGENASE ALNH-RELATED"/>
    <property type="match status" value="1"/>
</dbReference>
<keyword evidence="12" id="KW-0472">Membrane</keyword>
<evidence type="ECO:0000256" key="15">
    <source>
        <dbReference type="SAM" id="SignalP"/>
    </source>
</evidence>
<evidence type="ECO:0000256" key="10">
    <source>
        <dbReference type="ARBA" id="ARBA00023004"/>
    </source>
</evidence>
<dbReference type="GO" id="GO:0016705">
    <property type="term" value="F:oxidoreductase activity, acting on paired donors, with incorporation or reduction of molecular oxygen"/>
    <property type="evidence" value="ECO:0007669"/>
    <property type="project" value="InterPro"/>
</dbReference>
<keyword evidence="10 14" id="KW-0408">Iron</keyword>
<evidence type="ECO:0000313" key="16">
    <source>
        <dbReference type="EMBL" id="KAJ7613215.1"/>
    </source>
</evidence>
<dbReference type="PRINTS" id="PR00463">
    <property type="entry name" value="EP450I"/>
</dbReference>
<dbReference type="InterPro" id="IPR036396">
    <property type="entry name" value="Cyt_P450_sf"/>
</dbReference>
<evidence type="ECO:0000256" key="12">
    <source>
        <dbReference type="ARBA" id="ARBA00023136"/>
    </source>
</evidence>
<evidence type="ECO:0000256" key="1">
    <source>
        <dbReference type="ARBA" id="ARBA00001971"/>
    </source>
</evidence>
<keyword evidence="5 14" id="KW-0349">Heme</keyword>
<comment type="caution">
    <text evidence="16">The sequence shown here is derived from an EMBL/GenBank/DDBJ whole genome shotgun (WGS) entry which is preliminary data.</text>
</comment>
<dbReference type="SUPFAM" id="SSF48264">
    <property type="entry name" value="Cytochrome P450"/>
    <property type="match status" value="1"/>
</dbReference>
<gene>
    <name evidence="16" type="ORF">FB45DRAFT_843104</name>
</gene>
<evidence type="ECO:0000256" key="14">
    <source>
        <dbReference type="PIRSR" id="PIRSR602401-1"/>
    </source>
</evidence>